<dbReference type="RefSeq" id="WP_133873650.1">
    <property type="nucleotide sequence ID" value="NZ_BOMD01000066.1"/>
</dbReference>
<dbReference type="EMBL" id="SNWR01000001">
    <property type="protein sequence ID" value="TDO39299.1"/>
    <property type="molecule type" value="Genomic_DNA"/>
</dbReference>
<feature type="chain" id="PRO_5038495622" description="Lipoprotein" evidence="1">
    <location>
        <begin position="22"/>
        <end position="243"/>
    </location>
</feature>
<reference evidence="2 3" key="1">
    <citation type="submission" date="2019-03" db="EMBL/GenBank/DDBJ databases">
        <title>Sequencing the genomes of 1000 actinobacteria strains.</title>
        <authorList>
            <person name="Klenk H.-P."/>
        </authorList>
    </citation>
    <scope>NUCLEOTIDE SEQUENCE [LARGE SCALE GENOMIC DNA]</scope>
    <source>
        <strain evidence="2 3">DSM 43805</strain>
    </source>
</reference>
<organism evidence="2 3">
    <name type="scientific">Paractinoplanes brasiliensis</name>
    <dbReference type="NCBI Taxonomy" id="52695"/>
    <lineage>
        <taxon>Bacteria</taxon>
        <taxon>Bacillati</taxon>
        <taxon>Actinomycetota</taxon>
        <taxon>Actinomycetes</taxon>
        <taxon>Micromonosporales</taxon>
        <taxon>Micromonosporaceae</taxon>
        <taxon>Paractinoplanes</taxon>
    </lineage>
</organism>
<evidence type="ECO:0008006" key="4">
    <source>
        <dbReference type="Google" id="ProtNLM"/>
    </source>
</evidence>
<feature type="signal peptide" evidence="1">
    <location>
        <begin position="1"/>
        <end position="21"/>
    </location>
</feature>
<dbReference type="AlphaFoldDB" id="A0A4R6JS48"/>
<dbReference type="PROSITE" id="PS51257">
    <property type="entry name" value="PROKAR_LIPOPROTEIN"/>
    <property type="match status" value="1"/>
</dbReference>
<comment type="caution">
    <text evidence="2">The sequence shown here is derived from an EMBL/GenBank/DDBJ whole genome shotgun (WGS) entry which is preliminary data.</text>
</comment>
<dbReference type="Proteomes" id="UP000294901">
    <property type="component" value="Unassembled WGS sequence"/>
</dbReference>
<evidence type="ECO:0000313" key="3">
    <source>
        <dbReference type="Proteomes" id="UP000294901"/>
    </source>
</evidence>
<keyword evidence="1" id="KW-0732">Signal</keyword>
<name>A0A4R6JS48_9ACTN</name>
<gene>
    <name evidence="2" type="ORF">C8E87_2977</name>
</gene>
<evidence type="ECO:0000256" key="1">
    <source>
        <dbReference type="SAM" id="SignalP"/>
    </source>
</evidence>
<evidence type="ECO:0000313" key="2">
    <source>
        <dbReference type="EMBL" id="TDO39299.1"/>
    </source>
</evidence>
<accession>A0A4R6JS48</accession>
<dbReference type="OrthoDB" id="3292634at2"/>
<keyword evidence="3" id="KW-1185">Reference proteome</keyword>
<proteinExistence type="predicted"/>
<sequence length="243" mass="24615">MRVRTVTLVLVIGLVSGCDWAGGDGRDRNPENRPGYVLGEREGTPHRIRGDGDVTSFQLFGGADAVHVRLGDLDGDLYELSTPDGSKAAPTAAVEGSDLIASLRDTGQHGPAVLTVVLSDDVRWQIRLAGGAPNESVDLTGGPGGHVDFSAGAARAAVTLPAADGTQKVTLGGGASLLSVRLAGSAPVRVSALSGAGSVTIDGEVHTGVPGGSVWAQDGWEQAAARYDVNATSGVATVTVERS</sequence>
<protein>
    <recommendedName>
        <fullName evidence="4">Lipoprotein</fullName>
    </recommendedName>
</protein>